<evidence type="ECO:0000256" key="5">
    <source>
        <dbReference type="ARBA" id="ARBA00023002"/>
    </source>
</evidence>
<dbReference type="InterPro" id="IPR050346">
    <property type="entry name" value="FMO-like"/>
</dbReference>
<dbReference type="InterPro" id="IPR045632">
    <property type="entry name" value="DUF6314"/>
</dbReference>
<dbReference type="PRINTS" id="PR00370">
    <property type="entry name" value="FMOXYGENASE"/>
</dbReference>
<organism evidence="9 11">
    <name type="scientific">Adineta ricciae</name>
    <name type="common">Rotifer</name>
    <dbReference type="NCBI Taxonomy" id="249248"/>
    <lineage>
        <taxon>Eukaryota</taxon>
        <taxon>Metazoa</taxon>
        <taxon>Spiralia</taxon>
        <taxon>Gnathifera</taxon>
        <taxon>Rotifera</taxon>
        <taxon>Eurotatoria</taxon>
        <taxon>Bdelloidea</taxon>
        <taxon>Adinetida</taxon>
        <taxon>Adinetidae</taxon>
        <taxon>Adineta</taxon>
    </lineage>
</organism>
<dbReference type="Gene3D" id="3.50.50.60">
    <property type="entry name" value="FAD/NAD(P)-binding domain"/>
    <property type="match status" value="2"/>
</dbReference>
<dbReference type="GO" id="GO:0050660">
    <property type="term" value="F:flavin adenine dinucleotide binding"/>
    <property type="evidence" value="ECO:0007669"/>
    <property type="project" value="InterPro"/>
</dbReference>
<name>A0A813ZAV9_ADIRI</name>
<dbReference type="EMBL" id="CAJNOJ010000032">
    <property type="protein sequence ID" value="CAF0896837.1"/>
    <property type="molecule type" value="Genomic_DNA"/>
</dbReference>
<evidence type="ECO:0000256" key="4">
    <source>
        <dbReference type="ARBA" id="ARBA00022857"/>
    </source>
</evidence>
<reference evidence="9" key="1">
    <citation type="submission" date="2021-02" db="EMBL/GenBank/DDBJ databases">
        <authorList>
            <person name="Nowell W R."/>
        </authorList>
    </citation>
    <scope>NUCLEOTIDE SEQUENCE</scope>
</reference>
<evidence type="ECO:0000256" key="2">
    <source>
        <dbReference type="ARBA" id="ARBA00022630"/>
    </source>
</evidence>
<dbReference type="Proteomes" id="UP000663852">
    <property type="component" value="Unassembled WGS sequence"/>
</dbReference>
<dbReference type="EMBL" id="CAJNOR010000024">
    <property type="protein sequence ID" value="CAF0759075.1"/>
    <property type="molecule type" value="Genomic_DNA"/>
</dbReference>
<dbReference type="OrthoDB" id="66881at2759"/>
<dbReference type="Pfam" id="PF00743">
    <property type="entry name" value="FMO-like"/>
    <property type="match status" value="1"/>
</dbReference>
<evidence type="ECO:0000256" key="1">
    <source>
        <dbReference type="ARBA" id="ARBA00009183"/>
    </source>
</evidence>
<evidence type="ECO:0000313" key="8">
    <source>
        <dbReference type="EMBL" id="CAF0759075.1"/>
    </source>
</evidence>
<evidence type="ECO:0000256" key="6">
    <source>
        <dbReference type="RuleBase" id="RU361177"/>
    </source>
</evidence>
<comment type="cofactor">
    <cofactor evidence="6">
        <name>FAD</name>
        <dbReference type="ChEBI" id="CHEBI:57692"/>
    </cofactor>
</comment>
<keyword evidence="2 6" id="KW-0285">Flavoprotein</keyword>
<keyword evidence="5 6" id="KW-0560">Oxidoreductase</keyword>
<dbReference type="SUPFAM" id="SSF51905">
    <property type="entry name" value="FAD/NAD(P)-binding domain"/>
    <property type="match status" value="1"/>
</dbReference>
<dbReference type="AlphaFoldDB" id="A0A813ZAV9"/>
<dbReference type="InterPro" id="IPR036188">
    <property type="entry name" value="FAD/NAD-bd_sf"/>
</dbReference>
<protein>
    <recommendedName>
        <fullName evidence="6">Flavin-containing monooxygenase</fullName>
        <ecNumber evidence="6">1.-.-.-</ecNumber>
    </recommendedName>
</protein>
<dbReference type="EC" id="1.-.-.-" evidence="6"/>
<dbReference type="InterPro" id="IPR000960">
    <property type="entry name" value="Flavin_mOase"/>
</dbReference>
<dbReference type="Proteomes" id="UP000663828">
    <property type="component" value="Unassembled WGS sequence"/>
</dbReference>
<comment type="caution">
    <text evidence="9">The sequence shown here is derived from an EMBL/GenBank/DDBJ whole genome shotgun (WGS) entry which is preliminary data.</text>
</comment>
<gene>
    <name evidence="9" type="ORF">EDS130_LOCUS9573</name>
    <name evidence="8" type="ORF">XAT740_LOCUS835</name>
</gene>
<accession>A0A813ZAV9</accession>
<dbReference type="PANTHER" id="PTHR23023">
    <property type="entry name" value="DIMETHYLANILINE MONOOXYGENASE"/>
    <property type="match status" value="1"/>
</dbReference>
<evidence type="ECO:0000256" key="3">
    <source>
        <dbReference type="ARBA" id="ARBA00022827"/>
    </source>
</evidence>
<dbReference type="InterPro" id="IPR020946">
    <property type="entry name" value="Flavin_mOase-like"/>
</dbReference>
<keyword evidence="10" id="KW-1185">Reference proteome</keyword>
<evidence type="ECO:0000313" key="11">
    <source>
        <dbReference type="Proteomes" id="UP000663852"/>
    </source>
</evidence>
<comment type="similarity">
    <text evidence="1 6">Belongs to the FMO family.</text>
</comment>
<evidence type="ECO:0000313" key="9">
    <source>
        <dbReference type="EMBL" id="CAF0896837.1"/>
    </source>
</evidence>
<evidence type="ECO:0000313" key="10">
    <source>
        <dbReference type="Proteomes" id="UP000663828"/>
    </source>
</evidence>
<sequence>MSNTTKKTVAVIGAGVSGLVSAVQMHRVGIQPVIFEKASNVGGMWNSDERPCWKSMRTNISKFTTALSDHSWPRNTSLFPSQPEVYSYLLDYAKQSLPEDIFRFNTKVNKITRSDNTWIVQSSTEDGYISSEQFDFVIIASGFFDLPYTLAKISNLSSFPGTIMHSSDYRSSDQVRDKRVFVVGGSMSAVDIAADMATNAKHIIHISPHSFWVLPRVIPIKPSDRVSPFLPIDLVSNRRSIRTSNEETVIRTKDQNRIVNEKLRLITGHVQTSSMLSDANDENPAFTTISDMYTPWTLAPIHTAPPISEHPDWISSLKLNNGKIFPTTCDDVLVLCTGYRPCLDYFSEDILENLSYRPDDPFCPLILHRSVFHPTLPNLAFIGMYRGVYWAVAELQARWVASIFAGLLPSPSIAAQQIGLEVERTVRAQHPRPQFPHSDYVGLINDLAKEILLTNSGDIVIPAQYCPTRPDQSVIDEMNNLCEEANSGRFIAGTVFRALHNTKWAFERTLVGKPSDGTVRGQAEFLFSSPNELLYKEQGKLTLSSQIPLDITQKYIYSYDEEKDLLTVYFVNENNQLGSLFHTIHFQPKENSSNGWVANGEHLCSQDHYSTSYLFALNGVNLSEFEITYTVKGPAKDYVSKTVFQPIKDHV</sequence>
<proteinExistence type="inferred from homology"/>
<dbReference type="Pfam" id="PF19834">
    <property type="entry name" value="DUF6314"/>
    <property type="match status" value="1"/>
</dbReference>
<keyword evidence="3 6" id="KW-0274">FAD</keyword>
<dbReference type="GO" id="GO:0050661">
    <property type="term" value="F:NADP binding"/>
    <property type="evidence" value="ECO:0007669"/>
    <property type="project" value="InterPro"/>
</dbReference>
<evidence type="ECO:0000259" key="7">
    <source>
        <dbReference type="Pfam" id="PF19834"/>
    </source>
</evidence>
<keyword evidence="4" id="KW-0521">NADP</keyword>
<dbReference type="GO" id="GO:0004499">
    <property type="term" value="F:N,N-dimethylaniline monooxygenase activity"/>
    <property type="evidence" value="ECO:0007669"/>
    <property type="project" value="InterPro"/>
</dbReference>
<keyword evidence="6" id="KW-0503">Monooxygenase</keyword>
<feature type="domain" description="DUF6314" evidence="7">
    <location>
        <begin position="503"/>
        <end position="645"/>
    </location>
</feature>